<protein>
    <submittedName>
        <fullName evidence="2">Recombinase family protein</fullName>
    </submittedName>
</protein>
<evidence type="ECO:0000259" key="1">
    <source>
        <dbReference type="PROSITE" id="PS51737"/>
    </source>
</evidence>
<dbReference type="PANTHER" id="PTHR30461">
    <property type="entry name" value="DNA-INVERTASE FROM LAMBDOID PROPHAGE"/>
    <property type="match status" value="1"/>
</dbReference>
<dbReference type="InterPro" id="IPR050639">
    <property type="entry name" value="SSR_resolvase"/>
</dbReference>
<dbReference type="InterPro" id="IPR025827">
    <property type="entry name" value="Zn_ribbon_recom_dom"/>
</dbReference>
<keyword evidence="3" id="KW-1185">Reference proteome</keyword>
<dbReference type="SMART" id="SM00857">
    <property type="entry name" value="Resolvase"/>
    <property type="match status" value="1"/>
</dbReference>
<dbReference type="Pfam" id="PF07508">
    <property type="entry name" value="Recombinase"/>
    <property type="match status" value="1"/>
</dbReference>
<reference evidence="2 3" key="1">
    <citation type="submission" date="2020-08" db="EMBL/GenBank/DDBJ databases">
        <title>Genome public.</title>
        <authorList>
            <person name="Liu C."/>
            <person name="Sun Q."/>
        </authorList>
    </citation>
    <scope>NUCLEOTIDE SEQUENCE [LARGE SCALE GENOMIC DNA]</scope>
    <source>
        <strain evidence="2 3">New-38</strain>
    </source>
</reference>
<dbReference type="SUPFAM" id="SSF53041">
    <property type="entry name" value="Resolvase-like"/>
    <property type="match status" value="1"/>
</dbReference>
<dbReference type="Proteomes" id="UP000660021">
    <property type="component" value="Unassembled WGS sequence"/>
</dbReference>
<dbReference type="Gene3D" id="3.40.50.1390">
    <property type="entry name" value="Resolvase, N-terminal catalytic domain"/>
    <property type="match status" value="1"/>
</dbReference>
<comment type="caution">
    <text evidence="2">The sequence shown here is derived from an EMBL/GenBank/DDBJ whole genome shotgun (WGS) entry which is preliminary data.</text>
</comment>
<evidence type="ECO:0000313" key="3">
    <source>
        <dbReference type="Proteomes" id="UP000660021"/>
    </source>
</evidence>
<dbReference type="InterPro" id="IPR036162">
    <property type="entry name" value="Resolvase-like_N_sf"/>
</dbReference>
<evidence type="ECO:0000313" key="2">
    <source>
        <dbReference type="EMBL" id="MBC5729869.1"/>
    </source>
</evidence>
<dbReference type="Pfam" id="PF00239">
    <property type="entry name" value="Resolvase"/>
    <property type="match status" value="1"/>
</dbReference>
<dbReference type="PROSITE" id="PS51737">
    <property type="entry name" value="RECOMBINASE_DNA_BIND"/>
    <property type="match status" value="1"/>
</dbReference>
<gene>
    <name evidence="2" type="ORF">H8S34_03355</name>
</gene>
<proteinExistence type="predicted"/>
<dbReference type="PANTHER" id="PTHR30461:SF23">
    <property type="entry name" value="DNA RECOMBINASE-RELATED"/>
    <property type="match status" value="1"/>
</dbReference>
<dbReference type="CDD" id="cd00338">
    <property type="entry name" value="Ser_Recombinase"/>
    <property type="match status" value="1"/>
</dbReference>
<feature type="domain" description="Recombinase" evidence="1">
    <location>
        <begin position="158"/>
        <end position="264"/>
    </location>
</feature>
<name>A0ABR7HQR9_9FIRM</name>
<dbReference type="Pfam" id="PF13408">
    <property type="entry name" value="Zn_ribbon_recom"/>
    <property type="match status" value="1"/>
</dbReference>
<dbReference type="InterPro" id="IPR006119">
    <property type="entry name" value="Resolv_N"/>
</dbReference>
<sequence length="539" mass="60919">MEIEEPGVLYGRYSSHNQKDISVEQQFEKGYELAAEYGIRIIDTYADRAVSGRTDKRRDFQRMMTDAAKGKFRYVIAWKSNRMGRNMLEALINEARLQDLGVRVLYVEEDFDDTAAGRFAARSMMNVNQFYSENMAEDIKRGLYDNAANCMVANGHLPYGYKADETLHYAIDEPKAAVIREIFTRVSCGEAFVDIMASLNARGIKTSYGRPWGRSSFQKILSNERYRGIYIYGDVRKEGGIPRIISDELYFKVQEVITTKKNPQGRHRVNGDYLLTGKLFCGHCKSPMTGVSGTGRSGNLHYYYVCQKRRTEKTCDKKNVRRDEIELQVAQAIKDYALKDDVIEWIADSTVAYNERKEAESKVGILEDQLAGTEHGIKNIMSAIEQGIITETTKSRLVELESERATIKANIAAARADIVAVSRDDIISGLEMFRDGDVHDKKYQARLFDTFLVAVYAYDDDLRLVFSFSGNKNTIQIPIESAVNAVENNEAECSFKLCSAPPKIPVPCNAGHRDFLLLSQRVPVPCIICHISHIGCHTP</sequence>
<dbReference type="InterPro" id="IPR038109">
    <property type="entry name" value="DNA_bind_recomb_sf"/>
</dbReference>
<accession>A0ABR7HQR9</accession>
<dbReference type="Gene3D" id="3.90.1750.20">
    <property type="entry name" value="Putative Large Serine Recombinase, Chain B, Domain 2"/>
    <property type="match status" value="1"/>
</dbReference>
<dbReference type="EMBL" id="JACOPR010000002">
    <property type="protein sequence ID" value="MBC5729869.1"/>
    <property type="molecule type" value="Genomic_DNA"/>
</dbReference>
<organism evidence="2 3">
    <name type="scientific">Pseudoflavonifractor hominis</name>
    <dbReference type="NCBI Taxonomy" id="2763059"/>
    <lineage>
        <taxon>Bacteria</taxon>
        <taxon>Bacillati</taxon>
        <taxon>Bacillota</taxon>
        <taxon>Clostridia</taxon>
        <taxon>Eubacteriales</taxon>
        <taxon>Oscillospiraceae</taxon>
        <taxon>Pseudoflavonifractor</taxon>
    </lineage>
</organism>
<dbReference type="InterPro" id="IPR011109">
    <property type="entry name" value="DNA_bind_recombinase_dom"/>
</dbReference>